<proteinExistence type="predicted"/>
<gene>
    <name evidence="3" type="ORF">D9758_016080</name>
</gene>
<evidence type="ECO:0000259" key="2">
    <source>
        <dbReference type="PROSITE" id="PS50878"/>
    </source>
</evidence>
<evidence type="ECO:0000313" key="3">
    <source>
        <dbReference type="EMBL" id="KAF5334107.1"/>
    </source>
</evidence>
<dbReference type="PANTHER" id="PTHR47027:SF20">
    <property type="entry name" value="REVERSE TRANSCRIPTASE-LIKE PROTEIN WITH RNA-DIRECTED DNA POLYMERASE DOMAIN"/>
    <property type="match status" value="1"/>
</dbReference>
<keyword evidence="1" id="KW-0732">Signal</keyword>
<comment type="caution">
    <text evidence="3">The sequence shown here is derived from an EMBL/GenBank/DDBJ whole genome shotgun (WGS) entry which is preliminary data.</text>
</comment>
<reference evidence="3 4" key="1">
    <citation type="journal article" date="2020" name="ISME J.">
        <title>Uncovering the hidden diversity of litter-decomposition mechanisms in mushroom-forming fungi.</title>
        <authorList>
            <person name="Floudas D."/>
            <person name="Bentzer J."/>
            <person name="Ahren D."/>
            <person name="Johansson T."/>
            <person name="Persson P."/>
            <person name="Tunlid A."/>
        </authorList>
    </citation>
    <scope>NUCLEOTIDE SEQUENCE [LARGE SCALE GENOMIC DNA]</scope>
    <source>
        <strain evidence="3 4">CBS 291.85</strain>
    </source>
</reference>
<accession>A0A8H5FEZ2</accession>
<protein>
    <recommendedName>
        <fullName evidence="2">Reverse transcriptase domain-containing protein</fullName>
    </recommendedName>
</protein>
<dbReference type="EMBL" id="JAACJM010000269">
    <property type="protein sequence ID" value="KAF5334107.1"/>
    <property type="molecule type" value="Genomic_DNA"/>
</dbReference>
<dbReference type="PANTHER" id="PTHR47027">
    <property type="entry name" value="REVERSE TRANSCRIPTASE DOMAIN-CONTAINING PROTEIN"/>
    <property type="match status" value="1"/>
</dbReference>
<evidence type="ECO:0000313" key="4">
    <source>
        <dbReference type="Proteomes" id="UP000559256"/>
    </source>
</evidence>
<name>A0A8H5FEZ2_9AGAR</name>
<dbReference type="Proteomes" id="UP000559256">
    <property type="component" value="Unassembled WGS sequence"/>
</dbReference>
<sequence>MAFRRVAVRITTLSFFVLVLRRLVQTLWVASVDISNAFPSVHRASLWLKLKRFGAGGKIFDWLRTLYYNMKYQVCHGGTVSHKFTSAMGILAGDTVSPLLWLLYFSDFKIPESDDDVVLNDAHVSHLEQADDLLLISLSQEGLQRKLEIFYCWCCSEFMIVNALKCAIAYHGNKPRNFQTFHIGDDIINIVMEYTYVGMTFRGGPINLESFHLIFKPHYEQKAAKARKIAHATLHVEQMIGSLPPADGKTLYTALVDPHLTYGCEVALDTGATLSQLLQKVQSDFLRRLLGFSKRSTLVPLYTETGLSPVLYRRMELAIRYLAYALQRPTNSLVYCAVMESINLHIEGEQSWFTDLLKIIEKNIPESADLAVPSLDDFMDSEKVIEFHACILKVLPMYIEEWLQA</sequence>
<dbReference type="InterPro" id="IPR000477">
    <property type="entry name" value="RT_dom"/>
</dbReference>
<evidence type="ECO:0000256" key="1">
    <source>
        <dbReference type="SAM" id="SignalP"/>
    </source>
</evidence>
<keyword evidence="4" id="KW-1185">Reference proteome</keyword>
<dbReference type="Pfam" id="PF00078">
    <property type="entry name" value="RVT_1"/>
    <property type="match status" value="1"/>
</dbReference>
<dbReference type="AlphaFoldDB" id="A0A8H5FEZ2"/>
<feature type="domain" description="Reverse transcriptase" evidence="2">
    <location>
        <begin position="1"/>
        <end position="201"/>
    </location>
</feature>
<dbReference type="OrthoDB" id="3240817at2759"/>
<feature type="chain" id="PRO_5034621762" description="Reverse transcriptase domain-containing protein" evidence="1">
    <location>
        <begin position="27"/>
        <end position="405"/>
    </location>
</feature>
<organism evidence="3 4">
    <name type="scientific">Tetrapyrgos nigripes</name>
    <dbReference type="NCBI Taxonomy" id="182062"/>
    <lineage>
        <taxon>Eukaryota</taxon>
        <taxon>Fungi</taxon>
        <taxon>Dikarya</taxon>
        <taxon>Basidiomycota</taxon>
        <taxon>Agaricomycotina</taxon>
        <taxon>Agaricomycetes</taxon>
        <taxon>Agaricomycetidae</taxon>
        <taxon>Agaricales</taxon>
        <taxon>Marasmiineae</taxon>
        <taxon>Marasmiaceae</taxon>
        <taxon>Tetrapyrgos</taxon>
    </lineage>
</organism>
<feature type="signal peptide" evidence="1">
    <location>
        <begin position="1"/>
        <end position="26"/>
    </location>
</feature>
<dbReference type="PROSITE" id="PS50878">
    <property type="entry name" value="RT_POL"/>
    <property type="match status" value="1"/>
</dbReference>